<dbReference type="SMART" id="SM00387">
    <property type="entry name" value="HATPase_c"/>
    <property type="match status" value="1"/>
</dbReference>
<comment type="catalytic activity">
    <reaction evidence="1">
        <text>ATP + protein L-histidine = ADP + protein N-phospho-L-histidine.</text>
        <dbReference type="EC" id="2.7.13.3"/>
    </reaction>
</comment>
<sequence length="749" mass="84500">MQILNFTVDSALLRELGEKLVETVHLALIELVKNSYDADATEVQIVFTQNVEGKSEIHVIDNGKGMNFKTLQDYWMRIATNNKENVSVSPIFGRPLTGAKGIGRFSCRRLGGYLKLITSGTENNRSVGFQNEIQYTEVDFPWLEFEPGTDVTKIECRGQTKILQNSSTGTILIIREIADEWNLRGYNWLKRQLSVLSANTGTKREGYVEDPGFTVKILAPDFEGGVRDIREDFMESGWGTLSAYINDDKQIVCDLNALGLGKKSIISNIKLTHLNDVSLKVAIFVDKRDQMRDTSLLSLDSLEKILPEWGGVQVRFRNFRVYPYGDDDWLDIDKDRGLRKASPKNQLLAFAQKLQGVDASRSLLNMMSMRSYMGNVVIGEKAIGFEMKLNREGFVASDAVDELKIFARFAIDWSTILRDYYLRQQSQLQTQKALFEFEDVLHRKIEPIKAVEAAVNYLEREVQLITKTLPEGERIETEKSFLKATEVIKRHNESNKAELLHLRLVASTSTLLLIFSHEVKSLLGLLEDSKNSLNNIRKDVNENSKESLLKIADGFENLKERLKELLGLTSLVGVDYRKARAGNIALKDRVIKVAKVFDLITKKYNIEIRYNDIPNNLVVKNILEAELYSILLNTVSNSIKSVIAGGNQRVINVQASRESGLNKILIMDTGLGIDESNYEEVFIPFISDPTGNLYNKLEQQINPEDSIMVGSGSGLGLGIVKEIILAHEGSIKFINPFEQWKAVLEIKLA</sequence>
<evidence type="ECO:0000256" key="1">
    <source>
        <dbReference type="ARBA" id="ARBA00000085"/>
    </source>
</evidence>
<proteinExistence type="predicted"/>
<comment type="caution">
    <text evidence="4">The sequence shown here is derived from an EMBL/GenBank/DDBJ whole genome shotgun (WGS) entry which is preliminary data.</text>
</comment>
<dbReference type="InterPro" id="IPR036890">
    <property type="entry name" value="HATPase_C_sf"/>
</dbReference>
<keyword evidence="5" id="KW-1185">Reference proteome</keyword>
<dbReference type="InterPro" id="IPR005467">
    <property type="entry name" value="His_kinase_dom"/>
</dbReference>
<dbReference type="PANTHER" id="PTHR45569:SF1">
    <property type="entry name" value="SENSOR PROTEIN KDPD"/>
    <property type="match status" value="1"/>
</dbReference>
<evidence type="ECO:0000313" key="4">
    <source>
        <dbReference type="EMBL" id="MEA5402599.1"/>
    </source>
</evidence>
<evidence type="ECO:0000256" key="2">
    <source>
        <dbReference type="ARBA" id="ARBA00012438"/>
    </source>
</evidence>
<dbReference type="InterPro" id="IPR052023">
    <property type="entry name" value="Histidine_kinase_KdpD"/>
</dbReference>
<dbReference type="SUPFAM" id="SSF55874">
    <property type="entry name" value="ATPase domain of HSP90 chaperone/DNA topoisomerase II/histidine kinase"/>
    <property type="match status" value="2"/>
</dbReference>
<dbReference type="PANTHER" id="PTHR45569">
    <property type="entry name" value="SENSOR PROTEIN KDPD"/>
    <property type="match status" value="1"/>
</dbReference>
<dbReference type="PROSITE" id="PS50109">
    <property type="entry name" value="HIS_KIN"/>
    <property type="match status" value="1"/>
</dbReference>
<dbReference type="GO" id="GO:0005524">
    <property type="term" value="F:ATP binding"/>
    <property type="evidence" value="ECO:0007669"/>
    <property type="project" value="UniProtKB-KW"/>
</dbReference>
<name>A0ABU5S2A5_9BACT</name>
<dbReference type="RefSeq" id="WP_323327296.1">
    <property type="nucleotide sequence ID" value="NZ_JAYGIL010000006.1"/>
</dbReference>
<keyword evidence="4" id="KW-0547">Nucleotide-binding</keyword>
<gene>
    <name evidence="4" type="ORF">VB776_06720</name>
</gene>
<dbReference type="PRINTS" id="PR00344">
    <property type="entry name" value="BCTRLSENSOR"/>
</dbReference>
<dbReference type="Proteomes" id="UP001303899">
    <property type="component" value="Unassembled WGS sequence"/>
</dbReference>
<dbReference type="EC" id="2.7.13.3" evidence="2"/>
<feature type="domain" description="Histidine kinase" evidence="3">
    <location>
        <begin position="514"/>
        <end position="749"/>
    </location>
</feature>
<dbReference type="EMBL" id="JAYGIL010000006">
    <property type="protein sequence ID" value="MEA5402599.1"/>
    <property type="molecule type" value="Genomic_DNA"/>
</dbReference>
<accession>A0ABU5S2A5</accession>
<reference evidence="4 5" key="1">
    <citation type="submission" date="2023-12" db="EMBL/GenBank/DDBJ databases">
        <title>Novel species of the genus Arcicella isolated from rivers.</title>
        <authorList>
            <person name="Lu H."/>
        </authorList>
    </citation>
    <scope>NUCLEOTIDE SEQUENCE [LARGE SCALE GENOMIC DNA]</scope>
    <source>
        <strain evidence="4 5">DC2W</strain>
    </source>
</reference>
<dbReference type="InterPro" id="IPR003594">
    <property type="entry name" value="HATPase_dom"/>
</dbReference>
<dbReference type="Gene3D" id="3.30.565.10">
    <property type="entry name" value="Histidine kinase-like ATPase, C-terminal domain"/>
    <property type="match status" value="2"/>
</dbReference>
<organism evidence="4 5">
    <name type="scientific">Arcicella gelida</name>
    <dbReference type="NCBI Taxonomy" id="2984195"/>
    <lineage>
        <taxon>Bacteria</taxon>
        <taxon>Pseudomonadati</taxon>
        <taxon>Bacteroidota</taxon>
        <taxon>Cytophagia</taxon>
        <taxon>Cytophagales</taxon>
        <taxon>Flectobacillaceae</taxon>
        <taxon>Arcicella</taxon>
    </lineage>
</organism>
<protein>
    <recommendedName>
        <fullName evidence="2">histidine kinase</fullName>
        <ecNumber evidence="2">2.7.13.3</ecNumber>
    </recommendedName>
</protein>
<evidence type="ECO:0000259" key="3">
    <source>
        <dbReference type="PROSITE" id="PS50109"/>
    </source>
</evidence>
<keyword evidence="4" id="KW-0067">ATP-binding</keyword>
<evidence type="ECO:0000313" key="5">
    <source>
        <dbReference type="Proteomes" id="UP001303899"/>
    </source>
</evidence>
<dbReference type="InterPro" id="IPR004358">
    <property type="entry name" value="Sig_transdc_His_kin-like_C"/>
</dbReference>
<dbReference type="Pfam" id="PF02518">
    <property type="entry name" value="HATPase_c"/>
    <property type="match status" value="1"/>
</dbReference>
<dbReference type="Pfam" id="PF13589">
    <property type="entry name" value="HATPase_c_3"/>
    <property type="match status" value="1"/>
</dbReference>